<name>A0A428NQE6_9HYPO</name>
<gene>
    <name evidence="2" type="ORF">CEP54_015283</name>
</gene>
<evidence type="ECO:0000256" key="1">
    <source>
        <dbReference type="SAM" id="MobiDB-lite"/>
    </source>
</evidence>
<comment type="caution">
    <text evidence="2">The sequence shown here is derived from an EMBL/GenBank/DDBJ whole genome shotgun (WGS) entry which is preliminary data.</text>
</comment>
<sequence>MRDCTSWKLNSKSSIHSSRVHSSISLLINLTLPSTFSSPDCVPSTRLVLELFTLCSKTDCVSQAMSDQNPSSTTPSTTSDKDGGEEQATSQAGSKEIGDESQKFASASDATTVIIYSPEQFGEKKTK</sequence>
<accession>A0A428NQE6</accession>
<feature type="region of interest" description="Disordered" evidence="1">
    <location>
        <begin position="63"/>
        <end position="106"/>
    </location>
</feature>
<proteinExistence type="predicted"/>
<dbReference type="EMBL" id="NKCI01000342">
    <property type="protein sequence ID" value="RSL42970.1"/>
    <property type="molecule type" value="Genomic_DNA"/>
</dbReference>
<dbReference type="AlphaFoldDB" id="A0A428NQE6"/>
<keyword evidence="3" id="KW-1185">Reference proteome</keyword>
<reference evidence="2 3" key="1">
    <citation type="submission" date="2017-06" db="EMBL/GenBank/DDBJ databases">
        <title>Comparative genomic analysis of Ambrosia Fusariam Clade fungi.</title>
        <authorList>
            <person name="Stajich J.E."/>
            <person name="Carrillo J."/>
            <person name="Kijimoto T."/>
            <person name="Eskalen A."/>
            <person name="O'Donnell K."/>
            <person name="Kasson M."/>
        </authorList>
    </citation>
    <scope>NUCLEOTIDE SEQUENCE [LARGE SCALE GENOMIC DNA]</scope>
    <source>
        <strain evidence="2 3">NRRL62584</strain>
    </source>
</reference>
<dbReference type="Proteomes" id="UP000288168">
    <property type="component" value="Unassembled WGS sequence"/>
</dbReference>
<protein>
    <submittedName>
        <fullName evidence="2">Uncharacterized protein</fullName>
    </submittedName>
</protein>
<organism evidence="2 3">
    <name type="scientific">Fusarium duplospermum</name>
    <dbReference type="NCBI Taxonomy" id="1325734"/>
    <lineage>
        <taxon>Eukaryota</taxon>
        <taxon>Fungi</taxon>
        <taxon>Dikarya</taxon>
        <taxon>Ascomycota</taxon>
        <taxon>Pezizomycotina</taxon>
        <taxon>Sordariomycetes</taxon>
        <taxon>Hypocreomycetidae</taxon>
        <taxon>Hypocreales</taxon>
        <taxon>Nectriaceae</taxon>
        <taxon>Fusarium</taxon>
        <taxon>Fusarium solani species complex</taxon>
    </lineage>
</organism>
<evidence type="ECO:0000313" key="2">
    <source>
        <dbReference type="EMBL" id="RSL42970.1"/>
    </source>
</evidence>
<evidence type="ECO:0000313" key="3">
    <source>
        <dbReference type="Proteomes" id="UP000288168"/>
    </source>
</evidence>